<gene>
    <name evidence="2" type="ORF">Xhom_04749</name>
</gene>
<keyword evidence="1" id="KW-0614">Plasmid</keyword>
<geneLocation type="plasmid" evidence="1">
    <name>unnamed3</name>
</geneLocation>
<evidence type="ECO:0000313" key="3">
    <source>
        <dbReference type="Proteomes" id="UP000225433"/>
    </source>
</evidence>
<dbReference type="EMBL" id="NJAI01000012">
    <property type="protein sequence ID" value="PHM51910.1"/>
    <property type="molecule type" value="Genomic_DNA"/>
</dbReference>
<dbReference type="AlphaFoldDB" id="A0A1V0M4K8"/>
<protein>
    <submittedName>
        <fullName evidence="2">Tail protein</fullName>
    </submittedName>
</protein>
<accession>A0A1V0M4K8</accession>
<organism evidence="1">
    <name type="scientific">Xenorhabdus hominickii</name>
    <dbReference type="NCBI Taxonomy" id="351679"/>
    <lineage>
        <taxon>Bacteria</taxon>
        <taxon>Pseudomonadati</taxon>
        <taxon>Pseudomonadota</taxon>
        <taxon>Gammaproteobacteria</taxon>
        <taxon>Enterobacterales</taxon>
        <taxon>Morganellaceae</taxon>
        <taxon>Xenorhabdus</taxon>
    </lineage>
</organism>
<evidence type="ECO:0000313" key="2">
    <source>
        <dbReference type="EMBL" id="PHM51910.1"/>
    </source>
</evidence>
<evidence type="ECO:0000313" key="1">
    <source>
        <dbReference type="EMBL" id="ARD69814.1"/>
    </source>
</evidence>
<reference evidence="2 3" key="2">
    <citation type="journal article" date="2017" name="Nat. Microbiol.">
        <title>Natural product diversity associated with the nematode symbionts Photorhabdus and Xenorhabdus.</title>
        <authorList>
            <person name="Tobias N.J."/>
            <person name="Wolff H."/>
            <person name="Djahanschiri B."/>
            <person name="Grundmann F."/>
            <person name="Kronenwerth M."/>
            <person name="Shi Y.M."/>
            <person name="Simonyi S."/>
            <person name="Grun P."/>
            <person name="Shapiro-Ilan D."/>
            <person name="Pidot S.J."/>
            <person name="Stinear T.P."/>
            <person name="Ebersberger I."/>
            <person name="Bode H.B."/>
        </authorList>
    </citation>
    <scope>NUCLEOTIDE SEQUENCE [LARGE SCALE GENOMIC DNA]</scope>
    <source>
        <strain evidence="2 3">DSM 17903</strain>
    </source>
</reference>
<dbReference type="EMBL" id="KX517800">
    <property type="protein sequence ID" value="ARD69814.1"/>
    <property type="molecule type" value="Genomic_DNA"/>
</dbReference>
<dbReference type="Proteomes" id="UP000225433">
    <property type="component" value="Unassembled WGS sequence"/>
</dbReference>
<proteinExistence type="predicted"/>
<name>A0A1V0M4K8_XENHO</name>
<reference evidence="1" key="1">
    <citation type="journal article" date="2017" name="J. Invertebr. Pathol.">
        <title>Identification and bacterial characteristics of Xenorhabdus hominickii ANU101 from an entomopathogenic nematode, Steinernema monticolum.</title>
        <authorList>
            <person name="Park Y."/>
            <person name="Kang S."/>
            <person name="Sadekuzzaman M."/>
            <person name="Kim H."/>
            <person name="Jung J.K."/>
            <person name="Kim Y."/>
        </authorList>
    </citation>
    <scope>NUCLEOTIDE SEQUENCE</scope>
    <source>
        <strain evidence="1">ANU101</strain>
        <plasmid evidence="1">unnamed3</plasmid>
    </source>
</reference>
<sequence length="714" mass="76460">MSQVINEAAVLSSNRDALPLLADIQYLEPYTSSALNRKLKGILRAGIYTGFQPKAGTGLSVLITSSSEQDGQGAASINVGKNQISIQQVKEVMVPVPASKTSIIALEANFEFGKVTNQVDSASTIKAAHIVVVDVSQGISGNQLELCRVNVPMDAKAITEAMIDTSHRLAQTVGITLSEKIDSDEEGIAANPKAVNRLRKTLLDNAPQGLNTIGQLATSLDGNKNFAETMNHALSGKMSKQEIASLDETGKFQHCLSSGFYKVEIKNIAAVADAPAGFYGYGILEVHNSNGVIAQRYTAHNGQVAVRQSWDNGTEWIGWNAVYSSTTKPTAAEVGAYSRAETDQHINDTRAQANAAQTAANNANNNANGRVPADRKVNGKPLSGDIALTAGEVGAYSKGETYSRGEIDGRVNDVRNVANNANNNANGRVPADRKVNGKPLSGDIALTAGEVGAYSKGETYSRGEIDGRVNDVRNVANNASNNANGRVPADRKVNGKPLAGDIALTAGEVGAYSKGETYSRSEIDGRVNDVRNVANNAQTAANNANHNANSRLEKSKNGADIPDKEAFLYNLGLAETRQQAQNAVPYGRRVNGQMLGGDVWLSAGDVGAYSKGEVESRINEAKNLVHNVVGDMRFSKPRVSYRSGGWNKGNTTTRQGGEFLIDIDFAGEGIGKDWDTKHFTTIQYFKNGIWVNINDNYRLRVIPHTYGIQEYIEK</sequence>